<evidence type="ECO:0000313" key="1">
    <source>
        <dbReference type="EMBL" id="KAH6888179.1"/>
    </source>
</evidence>
<accession>A0A9P8W546</accession>
<gene>
    <name evidence="1" type="ORF">B0T10DRAFT_460817</name>
</gene>
<evidence type="ECO:0000313" key="2">
    <source>
        <dbReference type="Proteomes" id="UP000777438"/>
    </source>
</evidence>
<dbReference type="Proteomes" id="UP000777438">
    <property type="component" value="Unassembled WGS sequence"/>
</dbReference>
<organism evidence="1 2">
    <name type="scientific">Thelonectria olida</name>
    <dbReference type="NCBI Taxonomy" id="1576542"/>
    <lineage>
        <taxon>Eukaryota</taxon>
        <taxon>Fungi</taxon>
        <taxon>Dikarya</taxon>
        <taxon>Ascomycota</taxon>
        <taxon>Pezizomycotina</taxon>
        <taxon>Sordariomycetes</taxon>
        <taxon>Hypocreomycetidae</taxon>
        <taxon>Hypocreales</taxon>
        <taxon>Nectriaceae</taxon>
        <taxon>Thelonectria</taxon>
    </lineage>
</organism>
<reference evidence="1 2" key="1">
    <citation type="journal article" date="2021" name="Nat. Commun.">
        <title>Genetic determinants of endophytism in the Arabidopsis root mycobiome.</title>
        <authorList>
            <person name="Mesny F."/>
            <person name="Miyauchi S."/>
            <person name="Thiergart T."/>
            <person name="Pickel B."/>
            <person name="Atanasova L."/>
            <person name="Karlsson M."/>
            <person name="Huettel B."/>
            <person name="Barry K.W."/>
            <person name="Haridas S."/>
            <person name="Chen C."/>
            <person name="Bauer D."/>
            <person name="Andreopoulos W."/>
            <person name="Pangilinan J."/>
            <person name="LaButti K."/>
            <person name="Riley R."/>
            <person name="Lipzen A."/>
            <person name="Clum A."/>
            <person name="Drula E."/>
            <person name="Henrissat B."/>
            <person name="Kohler A."/>
            <person name="Grigoriev I.V."/>
            <person name="Martin F.M."/>
            <person name="Hacquard S."/>
        </authorList>
    </citation>
    <scope>NUCLEOTIDE SEQUENCE [LARGE SCALE GENOMIC DNA]</scope>
    <source>
        <strain evidence="1 2">MPI-CAGE-CH-0241</strain>
    </source>
</reference>
<keyword evidence="2" id="KW-1185">Reference proteome</keyword>
<sequence>MLTSLLKPYSRPLTAHGSIVNSSLIPSSTSVPIVALSLGPSTPRDYINKKDQTLLKQYVYFLSYSTSFIMATKVELESRGDTTHLEEAIESSSFDANLKLGYGPFSLGASYKEDKSSARTKMETTATGTRITLEEAV</sequence>
<dbReference type="AlphaFoldDB" id="A0A9P8W546"/>
<dbReference type="OrthoDB" id="3261350at2759"/>
<proteinExistence type="predicted"/>
<name>A0A9P8W546_9HYPO</name>
<comment type="caution">
    <text evidence="1">The sequence shown here is derived from an EMBL/GenBank/DDBJ whole genome shotgun (WGS) entry which is preliminary data.</text>
</comment>
<protein>
    <submittedName>
        <fullName evidence="1">Uncharacterized protein</fullName>
    </submittedName>
</protein>
<dbReference type="EMBL" id="JAGPYM010000013">
    <property type="protein sequence ID" value="KAH6888179.1"/>
    <property type="molecule type" value="Genomic_DNA"/>
</dbReference>